<evidence type="ECO:0000256" key="3">
    <source>
        <dbReference type="ARBA" id="ARBA00023125"/>
    </source>
</evidence>
<name>A0A2V1JTN0_EUBRA</name>
<dbReference type="SUPFAM" id="SSF53850">
    <property type="entry name" value="Periplasmic binding protein-like II"/>
    <property type="match status" value="1"/>
</dbReference>
<dbReference type="Pfam" id="PF03466">
    <property type="entry name" value="LysR_substrate"/>
    <property type="match status" value="1"/>
</dbReference>
<dbReference type="InterPro" id="IPR036390">
    <property type="entry name" value="WH_DNA-bd_sf"/>
</dbReference>
<dbReference type="FunFam" id="1.10.10.10:FF:000001">
    <property type="entry name" value="LysR family transcriptional regulator"/>
    <property type="match status" value="1"/>
</dbReference>
<gene>
    <name evidence="6" type="ORF">LG34_03720</name>
</gene>
<accession>A0A2V1JTN0</accession>
<protein>
    <recommendedName>
        <fullName evidence="5">HTH lysR-type domain-containing protein</fullName>
    </recommendedName>
</protein>
<dbReference type="Gene3D" id="3.40.190.290">
    <property type="match status" value="1"/>
</dbReference>
<dbReference type="PRINTS" id="PR00039">
    <property type="entry name" value="HTHLYSR"/>
</dbReference>
<evidence type="ECO:0000313" key="6">
    <source>
        <dbReference type="EMBL" id="PWE87489.1"/>
    </source>
</evidence>
<dbReference type="GO" id="GO:0000976">
    <property type="term" value="F:transcription cis-regulatory region binding"/>
    <property type="evidence" value="ECO:0007669"/>
    <property type="project" value="TreeGrafter"/>
</dbReference>
<comment type="caution">
    <text evidence="6">The sequence shown here is derived from an EMBL/GenBank/DDBJ whole genome shotgun (WGS) entry which is preliminary data.</text>
</comment>
<feature type="domain" description="HTH lysR-type" evidence="5">
    <location>
        <begin position="12"/>
        <end position="69"/>
    </location>
</feature>
<dbReference type="Gene3D" id="1.10.10.10">
    <property type="entry name" value="Winged helix-like DNA-binding domain superfamily/Winged helix DNA-binding domain"/>
    <property type="match status" value="1"/>
</dbReference>
<dbReference type="CDD" id="cd05466">
    <property type="entry name" value="PBP2_LTTR_substrate"/>
    <property type="match status" value="1"/>
</dbReference>
<dbReference type="AlphaFoldDB" id="A0A2V1JTN0"/>
<keyword evidence="2" id="KW-0805">Transcription regulation</keyword>
<dbReference type="InterPro" id="IPR036388">
    <property type="entry name" value="WH-like_DNA-bd_sf"/>
</dbReference>
<dbReference type="Pfam" id="PF00126">
    <property type="entry name" value="HTH_1"/>
    <property type="match status" value="1"/>
</dbReference>
<reference evidence="6 7" key="1">
    <citation type="submission" date="2014-09" db="EMBL/GenBank/DDBJ databases">
        <title>Butyrate-producing bacteria isolated from human gut.</title>
        <authorList>
            <person name="Zhang Q."/>
            <person name="Zhao L."/>
        </authorList>
    </citation>
    <scope>NUCLEOTIDE SEQUENCE [LARGE SCALE GENOMIC DNA]</scope>
    <source>
        <strain evidence="6 7">21</strain>
    </source>
</reference>
<dbReference type="PANTHER" id="PTHR30126">
    <property type="entry name" value="HTH-TYPE TRANSCRIPTIONAL REGULATOR"/>
    <property type="match status" value="1"/>
</dbReference>
<keyword evidence="4" id="KW-0804">Transcription</keyword>
<comment type="similarity">
    <text evidence="1">Belongs to the LysR transcriptional regulatory family.</text>
</comment>
<sequence>MWDKYNVNGEKMELRNVKTFIKIAEIGNFSRAASDLGYAQSTVTMQIQTLERELGVSLFERNGKSAVLSAAGKEFLDYAYDLQRCEAMALEHFAEGEEPSGEVSVGIMETLCASRYGIIFREFKKRYPKANVKVVVATTLECMELLGKGKLDLILTVDNKINHINWMTAHEVPTEIRFFCPANHPFAGKKDIPLDTVLEENFIMIEEGCNYRQAFEQYVVEQRGRRPSITEIGYTRLIIDAVIENLGVSLLPRFTLEEALREKKVALFSVKGFQLSMLMQVIYSKNRWVSPAMKAFIEMTQKFMPE</sequence>
<evidence type="ECO:0000256" key="2">
    <source>
        <dbReference type="ARBA" id="ARBA00023015"/>
    </source>
</evidence>
<dbReference type="InterPro" id="IPR000847">
    <property type="entry name" value="LysR_HTH_N"/>
</dbReference>
<proteinExistence type="inferred from homology"/>
<dbReference type="EMBL" id="JRFU01000037">
    <property type="protein sequence ID" value="PWE87489.1"/>
    <property type="molecule type" value="Genomic_DNA"/>
</dbReference>
<evidence type="ECO:0000313" key="7">
    <source>
        <dbReference type="Proteomes" id="UP000245288"/>
    </source>
</evidence>
<dbReference type="InterPro" id="IPR005119">
    <property type="entry name" value="LysR_subst-bd"/>
</dbReference>
<evidence type="ECO:0000259" key="5">
    <source>
        <dbReference type="PROSITE" id="PS50931"/>
    </source>
</evidence>
<evidence type="ECO:0000256" key="4">
    <source>
        <dbReference type="ARBA" id="ARBA00023163"/>
    </source>
</evidence>
<dbReference type="PANTHER" id="PTHR30126:SF40">
    <property type="entry name" value="HTH-TYPE TRANSCRIPTIONAL REGULATOR GLTR"/>
    <property type="match status" value="1"/>
</dbReference>
<dbReference type="SUPFAM" id="SSF46785">
    <property type="entry name" value="Winged helix' DNA-binding domain"/>
    <property type="match status" value="1"/>
</dbReference>
<keyword evidence="7" id="KW-1185">Reference proteome</keyword>
<dbReference type="PROSITE" id="PS50931">
    <property type="entry name" value="HTH_LYSR"/>
    <property type="match status" value="1"/>
</dbReference>
<keyword evidence="3" id="KW-0238">DNA-binding</keyword>
<dbReference type="GO" id="GO:0003700">
    <property type="term" value="F:DNA-binding transcription factor activity"/>
    <property type="evidence" value="ECO:0007669"/>
    <property type="project" value="InterPro"/>
</dbReference>
<organism evidence="6 7">
    <name type="scientific">Eubacterium ramulus</name>
    <dbReference type="NCBI Taxonomy" id="39490"/>
    <lineage>
        <taxon>Bacteria</taxon>
        <taxon>Bacillati</taxon>
        <taxon>Bacillota</taxon>
        <taxon>Clostridia</taxon>
        <taxon>Eubacteriales</taxon>
        <taxon>Eubacteriaceae</taxon>
        <taxon>Eubacterium</taxon>
    </lineage>
</organism>
<evidence type="ECO:0000256" key="1">
    <source>
        <dbReference type="ARBA" id="ARBA00009437"/>
    </source>
</evidence>
<dbReference type="Proteomes" id="UP000245288">
    <property type="component" value="Unassembled WGS sequence"/>
</dbReference>